<organism evidence="2 3">
    <name type="scientific">Cercopithifilaria johnstoni</name>
    <dbReference type="NCBI Taxonomy" id="2874296"/>
    <lineage>
        <taxon>Eukaryota</taxon>
        <taxon>Metazoa</taxon>
        <taxon>Ecdysozoa</taxon>
        <taxon>Nematoda</taxon>
        <taxon>Chromadorea</taxon>
        <taxon>Rhabditida</taxon>
        <taxon>Spirurina</taxon>
        <taxon>Spiruromorpha</taxon>
        <taxon>Filarioidea</taxon>
        <taxon>Onchocercidae</taxon>
        <taxon>Cercopithifilaria</taxon>
    </lineage>
</organism>
<gene>
    <name evidence="2" type="ORF">CJOHNSTONI_LOCUS114</name>
</gene>
<keyword evidence="1" id="KW-0472">Membrane</keyword>
<protein>
    <submittedName>
        <fullName evidence="2">Uncharacterized protein</fullName>
    </submittedName>
</protein>
<keyword evidence="3" id="KW-1185">Reference proteome</keyword>
<name>A0A8J2MHM9_9BILA</name>
<comment type="caution">
    <text evidence="2">The sequence shown here is derived from an EMBL/GenBank/DDBJ whole genome shotgun (WGS) entry which is preliminary data.</text>
</comment>
<accession>A0A8J2MHM9</accession>
<reference evidence="2" key="1">
    <citation type="submission" date="2021-09" db="EMBL/GenBank/DDBJ databases">
        <authorList>
            <consortium name="Pathogen Informatics"/>
        </authorList>
    </citation>
    <scope>NUCLEOTIDE SEQUENCE</scope>
</reference>
<keyword evidence="1" id="KW-0812">Transmembrane</keyword>
<dbReference type="Proteomes" id="UP000746747">
    <property type="component" value="Unassembled WGS sequence"/>
</dbReference>
<evidence type="ECO:0000313" key="2">
    <source>
        <dbReference type="EMBL" id="CAG9529543.1"/>
    </source>
</evidence>
<proteinExistence type="predicted"/>
<sequence length="129" mass="14462">MCDTAYVPNNYSTCQKETNFLCSLRPNLQSLENSSLVHNLFIAIQMIPYLGILHALCLLFDLVKLFTVHAHSHRIDACLHARMKPHLLSALSHETTTPYRFHSPCTSRSRKCVLNNSEYPTAGANSSGT</sequence>
<keyword evidence="1" id="KW-1133">Transmembrane helix</keyword>
<dbReference type="AlphaFoldDB" id="A0A8J2MHM9"/>
<dbReference type="EMBL" id="CAKAEH010000023">
    <property type="protein sequence ID" value="CAG9529543.1"/>
    <property type="molecule type" value="Genomic_DNA"/>
</dbReference>
<feature type="transmembrane region" description="Helical" evidence="1">
    <location>
        <begin position="40"/>
        <end position="63"/>
    </location>
</feature>
<evidence type="ECO:0000313" key="3">
    <source>
        <dbReference type="Proteomes" id="UP000746747"/>
    </source>
</evidence>
<evidence type="ECO:0000256" key="1">
    <source>
        <dbReference type="SAM" id="Phobius"/>
    </source>
</evidence>